<reference evidence="1 2" key="1">
    <citation type="submission" date="2016-10" db="EMBL/GenBank/DDBJ databases">
        <authorList>
            <person name="de Groot N.N."/>
        </authorList>
    </citation>
    <scope>NUCLEOTIDE SEQUENCE [LARGE SCALE GENOMIC DNA]</scope>
    <source>
        <strain evidence="1 2">DSM 19981</strain>
    </source>
</reference>
<sequence length="145" mass="15987">MASSIRDIDIAGLTNAHALEAQAIQPINRQVKRIENHPEMRERLRLHGEESRRLQERVAQILDALGTSPFGCKDIGTSLMGNVAAIASYRSVLTMAEAAGDTGAPRLLEQNLRDEMALARWIEEHLDATTRRTTQRESTGQTAGV</sequence>
<dbReference type="Gene3D" id="1.20.1260.10">
    <property type="match status" value="2"/>
</dbReference>
<protein>
    <submittedName>
        <fullName evidence="1">Ferritin-like metal-binding protein YciE</fullName>
    </submittedName>
</protein>
<keyword evidence="2" id="KW-1185">Reference proteome</keyword>
<dbReference type="Proteomes" id="UP000199473">
    <property type="component" value="Unassembled WGS sequence"/>
</dbReference>
<dbReference type="RefSeq" id="WP_175534155.1">
    <property type="nucleotide sequence ID" value="NZ_FOSQ01000014.1"/>
</dbReference>
<gene>
    <name evidence="1" type="ORF">SAMN02745775_11426</name>
</gene>
<dbReference type="STRING" id="1123062.SAMN02745775_11426"/>
<proteinExistence type="predicted"/>
<dbReference type="EMBL" id="FOSQ01000014">
    <property type="protein sequence ID" value="SFL00648.1"/>
    <property type="molecule type" value="Genomic_DNA"/>
</dbReference>
<name>A0A1I4E482_9PROT</name>
<dbReference type="InterPro" id="IPR012347">
    <property type="entry name" value="Ferritin-like"/>
</dbReference>
<evidence type="ECO:0000313" key="1">
    <source>
        <dbReference type="EMBL" id="SFL00648.1"/>
    </source>
</evidence>
<dbReference type="InterPro" id="IPR009078">
    <property type="entry name" value="Ferritin-like_SF"/>
</dbReference>
<evidence type="ECO:0000313" key="2">
    <source>
        <dbReference type="Proteomes" id="UP000199473"/>
    </source>
</evidence>
<dbReference type="SUPFAM" id="SSF47240">
    <property type="entry name" value="Ferritin-like"/>
    <property type="match status" value="1"/>
</dbReference>
<organism evidence="1 2">
    <name type="scientific">Falsiroseomonas stagni DSM 19981</name>
    <dbReference type="NCBI Taxonomy" id="1123062"/>
    <lineage>
        <taxon>Bacteria</taxon>
        <taxon>Pseudomonadati</taxon>
        <taxon>Pseudomonadota</taxon>
        <taxon>Alphaproteobacteria</taxon>
        <taxon>Acetobacterales</taxon>
        <taxon>Roseomonadaceae</taxon>
        <taxon>Falsiroseomonas</taxon>
    </lineage>
</organism>
<dbReference type="InterPro" id="IPR010287">
    <property type="entry name" value="DUF892_YciF-like"/>
</dbReference>
<dbReference type="Pfam" id="PF05974">
    <property type="entry name" value="DUF892"/>
    <property type="match status" value="1"/>
</dbReference>
<accession>A0A1I4E482</accession>
<dbReference type="AlphaFoldDB" id="A0A1I4E482"/>